<dbReference type="SUPFAM" id="SSF53335">
    <property type="entry name" value="S-adenosyl-L-methionine-dependent methyltransferases"/>
    <property type="match status" value="1"/>
</dbReference>
<dbReference type="InterPro" id="IPR029063">
    <property type="entry name" value="SAM-dependent_MTases_sf"/>
</dbReference>
<dbReference type="GO" id="GO:0003723">
    <property type="term" value="F:RNA binding"/>
    <property type="evidence" value="ECO:0007669"/>
    <property type="project" value="UniProtKB-KW"/>
</dbReference>
<feature type="compositionally biased region" description="Pro residues" evidence="9">
    <location>
        <begin position="1124"/>
        <end position="1175"/>
    </location>
</feature>
<evidence type="ECO:0000256" key="2">
    <source>
        <dbReference type="ARBA" id="ARBA00011926"/>
    </source>
</evidence>
<protein>
    <recommendedName>
        <fullName evidence="2">mRNA (guanine-N(7))-methyltransferase</fullName>
        <ecNumber evidence="2">2.1.1.56</ecNumber>
    </recommendedName>
</protein>
<feature type="domain" description="MRNA cap 0 methyltransferase" evidence="10">
    <location>
        <begin position="744"/>
        <end position="1070"/>
    </location>
</feature>
<dbReference type="GO" id="GO:0005634">
    <property type="term" value="C:nucleus"/>
    <property type="evidence" value="ECO:0007669"/>
    <property type="project" value="TreeGrafter"/>
</dbReference>
<keyword evidence="4" id="KW-0808">Transferase</keyword>
<dbReference type="Pfam" id="PF03291">
    <property type="entry name" value="mRNA_G-N7_MeTrfase"/>
    <property type="match status" value="1"/>
</dbReference>
<sequence>MSKKPHITDMDELIKFYVEQLHLSPEVADESLELEVKFATRGRHKISRIEYNNAIQRVVSNGFSINQTQNSLRIFNEYIDPNTGRKKMSTIRTEVNGIGNISKYCKTNELSDDMNATYQQKNYIKYGGENVYPVNNDDFNFRTALQNEKSYSDDNPIIRNIIDSWKDSKKTFRYISRNSLTHADYPLSVDVSIVKSSKRLGKYPSPEYNFIDSGTLQSPEQYEIEIEVDNEKVKEMIKTILGELETPDADNSALIKTISVTIDIGIKKLIRYILSGLQETNYPISYPEMDKTSQDYMRILWTDKYKPEMRIYPRNFVGPSQYTLHMQNVIPIDENVKVPNIRDNYTVTEKADGSRKLLFINNIGRIYLITTNMNVQFTGTITKKKEVFNTIIDGEHILYNKKHEFINKYAAFDVYYINKQDVRGLAFTGVDMAVTKDYRLASLLEVVHDLKPESVVKKKRAPLNIIVKTFYLGSAGKSIFQACNTILAKEEDGLFEYETDGLIFTPAGFGVGTDAVGKTTTLPTKTTWEHSFKWKPVEFNTIDFLVTLKKNTDGQDFVGNIYHSGTDVNTNSQISQYKTAILRVGFDESKHGYINPCQNLIDGNFPSSRDKDSNDSYKPMQFFPTNPTDMNAGICNIMLGSGPTNNKIMTTVEGEVIEDNMIVEFRYVREREEFWRWVPLRVRYDKTADFRSHGRNFGNAYHVANSNWNTIHKPITVEMIRTGETIPDEVTDEEVYYNVKTGDSQTQGLREFHNMYVKKHLITSVSVRGNTLIDLAVGKGGDLPKWRSANLKFVFGIDLSPDNIQNRLDGACARYINNRKKIQNVHGALFVTGNSSFNIRNTTGIFTAKGKQITNAMFGKGAKDKKELGAAVYENYGIAKDGFDICSIQFAIHYMFETKDTFHNLLRNVSETTKVGGYFIGTSYDGLEIFNMLADKKLGEEESLHSKNKKIWSVTKEYTSESFVADESSLGFAINVYQESINKSAREYLVNYEYLTRMMENYGFVPITDLEAKQLNFPSAIGSFQSLYSKLELETEKFPRMKKTFHKTLHMSPAEKKISFLNKYFVYKKVRNVDAETIARSFLGEVAAVKESQGEDMIDEEVLQDPAPASPAPAPAPASLAPAPAAPAPAAPAPAAPAPAAPAPAAPAPAAPAPAAPAPASPAPASPAPASPAPAPAKKNIKKGTRKKTLKIKK</sequence>
<keyword evidence="7" id="KW-0694">RNA-binding</keyword>
<dbReference type="SUPFAM" id="SSF56091">
    <property type="entry name" value="DNA ligase/mRNA capping enzyme, catalytic domain"/>
    <property type="match status" value="1"/>
</dbReference>
<dbReference type="SUPFAM" id="SSF55154">
    <property type="entry name" value="CYTH-like phosphatases"/>
    <property type="match status" value="1"/>
</dbReference>
<keyword evidence="8" id="KW-0342">GTP-binding</keyword>
<evidence type="ECO:0000256" key="8">
    <source>
        <dbReference type="ARBA" id="ARBA00023134"/>
    </source>
</evidence>
<feature type="compositionally biased region" description="Basic residues" evidence="9">
    <location>
        <begin position="1179"/>
        <end position="1194"/>
    </location>
</feature>
<dbReference type="InterPro" id="IPR033469">
    <property type="entry name" value="CYTH-like_dom_sf"/>
</dbReference>
<dbReference type="Pfam" id="PF01331">
    <property type="entry name" value="mRNA_cap_enzyme"/>
    <property type="match status" value="1"/>
</dbReference>
<dbReference type="InterPro" id="IPR004971">
    <property type="entry name" value="mRNA_G-N7_MeTrfase_dom"/>
</dbReference>
<dbReference type="EMBL" id="MN739281">
    <property type="protein sequence ID" value="QHS96925.1"/>
    <property type="molecule type" value="Genomic_DNA"/>
</dbReference>
<keyword evidence="5" id="KW-0949">S-adenosyl-L-methionine</keyword>
<evidence type="ECO:0000256" key="4">
    <source>
        <dbReference type="ARBA" id="ARBA00022679"/>
    </source>
</evidence>
<dbReference type="PANTHER" id="PTHR12189:SF2">
    <property type="entry name" value="MRNA CAP GUANINE-N7 METHYLTRANSFERASE"/>
    <property type="match status" value="1"/>
</dbReference>
<reference evidence="11" key="1">
    <citation type="journal article" date="2020" name="Nature">
        <title>Giant virus diversity and host interactions through global metagenomics.</title>
        <authorList>
            <person name="Schulz F."/>
            <person name="Roux S."/>
            <person name="Paez-Espino D."/>
            <person name="Jungbluth S."/>
            <person name="Walsh D.A."/>
            <person name="Denef V.J."/>
            <person name="McMahon K.D."/>
            <person name="Konstantinidis K.T."/>
            <person name="Eloe-Fadrosh E.A."/>
            <person name="Kyrpides N.C."/>
            <person name="Woyke T."/>
        </authorList>
    </citation>
    <scope>NUCLEOTIDE SEQUENCE</scope>
    <source>
        <strain evidence="11">GVMAG-M-3300020166-5</strain>
    </source>
</reference>
<comment type="pathway">
    <text evidence="1">mRNA processing; mRNA capping.</text>
</comment>
<evidence type="ECO:0000256" key="6">
    <source>
        <dbReference type="ARBA" id="ARBA00022741"/>
    </source>
</evidence>
<dbReference type="PANTHER" id="PTHR12189">
    <property type="entry name" value="MRNA GUANINE-7- METHYLTRANSFERASE"/>
    <property type="match status" value="1"/>
</dbReference>
<dbReference type="InterPro" id="IPR001339">
    <property type="entry name" value="mRNA_cap_enzyme_adenylation"/>
</dbReference>
<keyword evidence="6" id="KW-0547">Nucleotide-binding</keyword>
<dbReference type="GO" id="GO:0005525">
    <property type="term" value="F:GTP binding"/>
    <property type="evidence" value="ECO:0007669"/>
    <property type="project" value="UniProtKB-KW"/>
</dbReference>
<dbReference type="UniPathway" id="UPA00922"/>
<organism evidence="11">
    <name type="scientific">viral metagenome</name>
    <dbReference type="NCBI Taxonomy" id="1070528"/>
    <lineage>
        <taxon>unclassified sequences</taxon>
        <taxon>metagenomes</taxon>
        <taxon>organismal metagenomes</taxon>
    </lineage>
</organism>
<dbReference type="AlphaFoldDB" id="A0A6C0BWV6"/>
<dbReference type="Gene3D" id="2.40.50.140">
    <property type="entry name" value="Nucleic acid-binding proteins"/>
    <property type="match status" value="1"/>
</dbReference>
<proteinExistence type="predicted"/>
<dbReference type="PROSITE" id="PS51562">
    <property type="entry name" value="RNA_CAP0_MT"/>
    <property type="match status" value="1"/>
</dbReference>
<dbReference type="Gene3D" id="3.30.470.30">
    <property type="entry name" value="DNA ligase/mRNA capping enzyme"/>
    <property type="match status" value="1"/>
</dbReference>
<dbReference type="GO" id="GO:0004484">
    <property type="term" value="F:mRNA guanylyltransferase activity"/>
    <property type="evidence" value="ECO:0007669"/>
    <property type="project" value="InterPro"/>
</dbReference>
<evidence type="ECO:0000256" key="1">
    <source>
        <dbReference type="ARBA" id="ARBA00005129"/>
    </source>
</evidence>
<feature type="region of interest" description="Disordered" evidence="9">
    <location>
        <begin position="1105"/>
        <end position="1194"/>
    </location>
</feature>
<dbReference type="InterPro" id="IPR039753">
    <property type="entry name" value="RG7MT1"/>
</dbReference>
<evidence type="ECO:0000259" key="10">
    <source>
        <dbReference type="PROSITE" id="PS51562"/>
    </source>
</evidence>
<dbReference type="EC" id="2.1.1.56" evidence="2"/>
<evidence type="ECO:0000313" key="11">
    <source>
        <dbReference type="EMBL" id="QHS96925.1"/>
    </source>
</evidence>
<evidence type="ECO:0000256" key="3">
    <source>
        <dbReference type="ARBA" id="ARBA00022603"/>
    </source>
</evidence>
<evidence type="ECO:0000256" key="5">
    <source>
        <dbReference type="ARBA" id="ARBA00022691"/>
    </source>
</evidence>
<name>A0A6C0BWV6_9ZZZZ</name>
<evidence type="ECO:0000256" key="9">
    <source>
        <dbReference type="SAM" id="MobiDB-lite"/>
    </source>
</evidence>
<dbReference type="GO" id="GO:0005524">
    <property type="term" value="F:ATP binding"/>
    <property type="evidence" value="ECO:0007669"/>
    <property type="project" value="InterPro"/>
</dbReference>
<keyword evidence="3" id="KW-0489">Methyltransferase</keyword>
<evidence type="ECO:0000256" key="7">
    <source>
        <dbReference type="ARBA" id="ARBA00022884"/>
    </source>
</evidence>
<dbReference type="Gene3D" id="3.40.50.150">
    <property type="entry name" value="Vaccinia Virus protein VP39"/>
    <property type="match status" value="1"/>
</dbReference>
<dbReference type="InterPro" id="IPR012340">
    <property type="entry name" value="NA-bd_OB-fold"/>
</dbReference>
<accession>A0A6C0BWV6</accession>
<dbReference type="GO" id="GO:0004482">
    <property type="term" value="F:mRNA 5'-cap (guanine-N7-)-methyltransferase activity"/>
    <property type="evidence" value="ECO:0007669"/>
    <property type="project" value="UniProtKB-EC"/>
</dbReference>